<dbReference type="Proteomes" id="UP000578449">
    <property type="component" value="Unassembled WGS sequence"/>
</dbReference>
<name>A0A840PCW7_9ACTN</name>
<organism evidence="9 10">
    <name type="scientific">Thermocatellispora tengchongensis</name>
    <dbReference type="NCBI Taxonomy" id="1073253"/>
    <lineage>
        <taxon>Bacteria</taxon>
        <taxon>Bacillati</taxon>
        <taxon>Actinomycetota</taxon>
        <taxon>Actinomycetes</taxon>
        <taxon>Streptosporangiales</taxon>
        <taxon>Streptosporangiaceae</taxon>
        <taxon>Thermocatellispora</taxon>
    </lineage>
</organism>
<dbReference type="Pfam" id="PF02771">
    <property type="entry name" value="Acyl-CoA_dh_N"/>
    <property type="match status" value="1"/>
</dbReference>
<evidence type="ECO:0000256" key="4">
    <source>
        <dbReference type="ARBA" id="ARBA00022827"/>
    </source>
</evidence>
<dbReference type="InterPro" id="IPR009100">
    <property type="entry name" value="AcylCoA_DH/oxidase_NM_dom_sf"/>
</dbReference>
<gene>
    <name evidence="9" type="ORF">HNP84_006580</name>
</gene>
<dbReference type="Gene3D" id="2.40.110.10">
    <property type="entry name" value="Butyryl-CoA Dehydrogenase, subunit A, domain 2"/>
    <property type="match status" value="1"/>
</dbReference>
<feature type="domain" description="Acyl-CoA dehydrogenase/oxidase C-terminal" evidence="6">
    <location>
        <begin position="223"/>
        <end position="372"/>
    </location>
</feature>
<dbReference type="InterPro" id="IPR009075">
    <property type="entry name" value="AcylCo_DH/oxidase_C"/>
</dbReference>
<dbReference type="PIRSF" id="PIRSF016578">
    <property type="entry name" value="HsaA"/>
    <property type="match status" value="1"/>
</dbReference>
<dbReference type="RefSeq" id="WP_185053689.1">
    <property type="nucleotide sequence ID" value="NZ_BAABIX010000008.1"/>
</dbReference>
<dbReference type="Gene3D" id="1.20.140.10">
    <property type="entry name" value="Butyryl-CoA Dehydrogenase, subunit A, domain 3"/>
    <property type="match status" value="1"/>
</dbReference>
<proteinExistence type="inferred from homology"/>
<evidence type="ECO:0000259" key="7">
    <source>
        <dbReference type="Pfam" id="PF02770"/>
    </source>
</evidence>
<feature type="domain" description="Acyl-CoA oxidase/dehydrogenase middle" evidence="7">
    <location>
        <begin position="122"/>
        <end position="210"/>
    </location>
</feature>
<feature type="domain" description="Acyl-CoA dehydrogenase/oxidase N-terminal" evidence="8">
    <location>
        <begin position="8"/>
        <end position="115"/>
    </location>
</feature>
<dbReference type="PANTHER" id="PTHR43884">
    <property type="entry name" value="ACYL-COA DEHYDROGENASE"/>
    <property type="match status" value="1"/>
</dbReference>
<protein>
    <submittedName>
        <fullName evidence="9">Alkylation response protein AidB-like acyl-CoA dehydrogenase</fullName>
    </submittedName>
</protein>
<evidence type="ECO:0000313" key="9">
    <source>
        <dbReference type="EMBL" id="MBB5136829.1"/>
    </source>
</evidence>
<sequence>MTVTGTDVRQIVETLRRAGTEKIAALAARVDRTQEFSPELWSLLCELGVPSLAFSEEDGGIGGSYLTYVTGVEEVAVAGAVAALYPGPTVQVAGAISRFGTEEQKKQWGRDLVAGRAMGAWSFTEPQTGSDPRQITTTAVRDGSGWVLNGAKMFTSFAAYADVALVFARTTPDRLGAFLVPTSEPGWQPGAPIKMLAFGGQGTAPVTLHDLRLPESALLGEPDQGFAIMVATEAEAKVRAGAICVGIGRRALEEAVRYASERLHRGDPIGAKFPTVQSTLGEMSAAVDAARALVRLAATAVDRRDPAVSRLAASTRIVAARMAREVTGLALEVCGAYGWTQEMVLERLYREGKFYEVGQGVIELQRVIVGKRRLEEFRTTGRLA</sequence>
<dbReference type="EMBL" id="JACHGN010000015">
    <property type="protein sequence ID" value="MBB5136829.1"/>
    <property type="molecule type" value="Genomic_DNA"/>
</dbReference>
<dbReference type="Pfam" id="PF02770">
    <property type="entry name" value="Acyl-CoA_dh_M"/>
    <property type="match status" value="1"/>
</dbReference>
<evidence type="ECO:0000256" key="5">
    <source>
        <dbReference type="RuleBase" id="RU362125"/>
    </source>
</evidence>
<dbReference type="InterPro" id="IPR013786">
    <property type="entry name" value="AcylCoA_DH/ox_N"/>
</dbReference>
<dbReference type="Pfam" id="PF00441">
    <property type="entry name" value="Acyl-CoA_dh_1"/>
    <property type="match status" value="1"/>
</dbReference>
<dbReference type="AlphaFoldDB" id="A0A840PCW7"/>
<dbReference type="Gene3D" id="1.10.540.10">
    <property type="entry name" value="Acyl-CoA dehydrogenase/oxidase, N-terminal domain"/>
    <property type="match status" value="1"/>
</dbReference>
<evidence type="ECO:0000259" key="6">
    <source>
        <dbReference type="Pfam" id="PF00441"/>
    </source>
</evidence>
<dbReference type="InterPro" id="IPR037069">
    <property type="entry name" value="AcylCoA_DH/ox_N_sf"/>
</dbReference>
<dbReference type="GO" id="GO:0003995">
    <property type="term" value="F:acyl-CoA dehydrogenase activity"/>
    <property type="evidence" value="ECO:0007669"/>
    <property type="project" value="TreeGrafter"/>
</dbReference>
<dbReference type="PANTHER" id="PTHR43884:SF12">
    <property type="entry name" value="ISOVALERYL-COA DEHYDROGENASE, MITOCHONDRIAL-RELATED"/>
    <property type="match status" value="1"/>
</dbReference>
<accession>A0A840PCW7</accession>
<comment type="cofactor">
    <cofactor evidence="1 5">
        <name>FAD</name>
        <dbReference type="ChEBI" id="CHEBI:57692"/>
    </cofactor>
</comment>
<comment type="similarity">
    <text evidence="2 5">Belongs to the acyl-CoA dehydrogenase family.</text>
</comment>
<dbReference type="InterPro" id="IPR036250">
    <property type="entry name" value="AcylCo_DH-like_C"/>
</dbReference>
<evidence type="ECO:0000256" key="2">
    <source>
        <dbReference type="ARBA" id="ARBA00009347"/>
    </source>
</evidence>
<keyword evidence="10" id="KW-1185">Reference proteome</keyword>
<dbReference type="InterPro" id="IPR046373">
    <property type="entry name" value="Acyl-CoA_Oxase/DH_mid-dom_sf"/>
</dbReference>
<evidence type="ECO:0000259" key="8">
    <source>
        <dbReference type="Pfam" id="PF02771"/>
    </source>
</evidence>
<evidence type="ECO:0000256" key="1">
    <source>
        <dbReference type="ARBA" id="ARBA00001974"/>
    </source>
</evidence>
<comment type="caution">
    <text evidence="9">The sequence shown here is derived from an EMBL/GenBank/DDBJ whole genome shotgun (WGS) entry which is preliminary data.</text>
</comment>
<reference evidence="9 10" key="1">
    <citation type="submission" date="2020-08" db="EMBL/GenBank/DDBJ databases">
        <title>Genomic Encyclopedia of Type Strains, Phase IV (KMG-IV): sequencing the most valuable type-strain genomes for metagenomic binning, comparative biology and taxonomic classification.</title>
        <authorList>
            <person name="Goeker M."/>
        </authorList>
    </citation>
    <scope>NUCLEOTIDE SEQUENCE [LARGE SCALE GENOMIC DNA]</scope>
    <source>
        <strain evidence="9 10">DSM 45615</strain>
    </source>
</reference>
<evidence type="ECO:0000256" key="3">
    <source>
        <dbReference type="ARBA" id="ARBA00022630"/>
    </source>
</evidence>
<keyword evidence="5" id="KW-0560">Oxidoreductase</keyword>
<dbReference type="SUPFAM" id="SSF47203">
    <property type="entry name" value="Acyl-CoA dehydrogenase C-terminal domain-like"/>
    <property type="match status" value="1"/>
</dbReference>
<dbReference type="SUPFAM" id="SSF56645">
    <property type="entry name" value="Acyl-CoA dehydrogenase NM domain-like"/>
    <property type="match status" value="1"/>
</dbReference>
<dbReference type="GO" id="GO:0050660">
    <property type="term" value="F:flavin adenine dinucleotide binding"/>
    <property type="evidence" value="ECO:0007669"/>
    <property type="project" value="InterPro"/>
</dbReference>
<evidence type="ECO:0000313" key="10">
    <source>
        <dbReference type="Proteomes" id="UP000578449"/>
    </source>
</evidence>
<keyword evidence="4 5" id="KW-0274">FAD</keyword>
<dbReference type="InterPro" id="IPR006091">
    <property type="entry name" value="Acyl-CoA_Oxase/DH_mid-dom"/>
</dbReference>
<keyword evidence="3 5" id="KW-0285">Flavoprotein</keyword>